<name>A0A151XJW6_9HYME</name>
<evidence type="ECO:0000313" key="2">
    <source>
        <dbReference type="EMBL" id="KYQ60706.1"/>
    </source>
</evidence>
<sequence>MTATFIVFALLFVACSYASPLRMMSMYDSPILVVPLVVQELDDPQVLINKESMYALNDGSKVANSIATPNIEKRSIEEANDDDIETAAGTNVLRPLFVYRQQVAYRQRARDAVRQGRGRRI</sequence>
<dbReference type="STRING" id="64791.A0A151XJW6"/>
<accession>A0A151XJW6</accession>
<evidence type="ECO:0008006" key="4">
    <source>
        <dbReference type="Google" id="ProtNLM"/>
    </source>
</evidence>
<organism evidence="2 3">
    <name type="scientific">Mycetomoellerius zeteki</name>
    <dbReference type="NCBI Taxonomy" id="64791"/>
    <lineage>
        <taxon>Eukaryota</taxon>
        <taxon>Metazoa</taxon>
        <taxon>Ecdysozoa</taxon>
        <taxon>Arthropoda</taxon>
        <taxon>Hexapoda</taxon>
        <taxon>Insecta</taxon>
        <taxon>Pterygota</taxon>
        <taxon>Neoptera</taxon>
        <taxon>Endopterygota</taxon>
        <taxon>Hymenoptera</taxon>
        <taxon>Apocrita</taxon>
        <taxon>Aculeata</taxon>
        <taxon>Formicoidea</taxon>
        <taxon>Formicidae</taxon>
        <taxon>Myrmicinae</taxon>
        <taxon>Mycetomoellerius</taxon>
    </lineage>
</organism>
<gene>
    <name evidence="2" type="ORF">ALC60_00331</name>
</gene>
<evidence type="ECO:0000313" key="3">
    <source>
        <dbReference type="Proteomes" id="UP000075809"/>
    </source>
</evidence>
<proteinExistence type="predicted"/>
<dbReference type="Proteomes" id="UP000075809">
    <property type="component" value="Unassembled WGS sequence"/>
</dbReference>
<keyword evidence="1" id="KW-0732">Signal</keyword>
<protein>
    <recommendedName>
        <fullName evidence="4">Diuretic hormone 45</fullName>
    </recommendedName>
</protein>
<reference evidence="2 3" key="1">
    <citation type="submission" date="2015-09" db="EMBL/GenBank/DDBJ databases">
        <title>Trachymyrmex zeteki WGS genome.</title>
        <authorList>
            <person name="Nygaard S."/>
            <person name="Hu H."/>
            <person name="Boomsma J."/>
            <person name="Zhang G."/>
        </authorList>
    </citation>
    <scope>NUCLEOTIDE SEQUENCE [LARGE SCALE GENOMIC DNA]</scope>
    <source>
        <strain evidence="2">Tzet28-1</strain>
        <tissue evidence="2">Whole body</tissue>
    </source>
</reference>
<dbReference type="AlphaFoldDB" id="A0A151XJW6"/>
<feature type="chain" id="PRO_5007591946" description="Diuretic hormone 45" evidence="1">
    <location>
        <begin position="19"/>
        <end position="121"/>
    </location>
</feature>
<feature type="signal peptide" evidence="1">
    <location>
        <begin position="1"/>
        <end position="18"/>
    </location>
</feature>
<dbReference type="EMBL" id="KQ982052">
    <property type="protein sequence ID" value="KYQ60706.1"/>
    <property type="molecule type" value="Genomic_DNA"/>
</dbReference>
<keyword evidence="3" id="KW-1185">Reference proteome</keyword>
<evidence type="ECO:0000256" key="1">
    <source>
        <dbReference type="SAM" id="SignalP"/>
    </source>
</evidence>